<keyword evidence="3" id="KW-0964">Secreted</keyword>
<dbReference type="InterPro" id="IPR051901">
    <property type="entry name" value="Protease_Inhibitor_I33"/>
</dbReference>
<dbReference type="SUPFAM" id="SSF55149">
    <property type="entry name" value="Pepsin inhibitor-3"/>
    <property type="match status" value="1"/>
</dbReference>
<evidence type="ECO:0000256" key="7">
    <source>
        <dbReference type="SAM" id="SignalP"/>
    </source>
</evidence>
<dbReference type="InterPro" id="IPR010480">
    <property type="entry name" value="Pepsin-I3"/>
</dbReference>
<feature type="signal peptide" evidence="7">
    <location>
        <begin position="1"/>
        <end position="17"/>
    </location>
</feature>
<keyword evidence="5" id="KW-1015">Disulfide bond</keyword>
<keyword evidence="9" id="KW-1185">Reference proteome</keyword>
<keyword evidence="6" id="KW-0175">Coiled coil</keyword>
<feature type="chain" id="PRO_5037781650" evidence="7">
    <location>
        <begin position="18"/>
        <end position="250"/>
    </location>
</feature>
<evidence type="ECO:0000256" key="1">
    <source>
        <dbReference type="ARBA" id="ARBA00004613"/>
    </source>
</evidence>
<evidence type="ECO:0000256" key="5">
    <source>
        <dbReference type="ARBA" id="ARBA00023157"/>
    </source>
</evidence>
<proteinExistence type="inferred from homology"/>
<dbReference type="Pfam" id="PF06394">
    <property type="entry name" value="Pepsin-I3"/>
    <property type="match status" value="2"/>
</dbReference>
<evidence type="ECO:0000313" key="10">
    <source>
        <dbReference type="WBParaSite" id="ACRNAN_scaffold4587.g19757.t1"/>
    </source>
</evidence>
<feature type="domain" description="Pepsin inhibitor-3-like repeated" evidence="8">
    <location>
        <begin position="133"/>
        <end position="206"/>
    </location>
</feature>
<comment type="subcellular location">
    <subcellularLocation>
        <location evidence="1">Secreted</location>
    </subcellularLocation>
</comment>
<organism evidence="9 10">
    <name type="scientific">Acrobeloides nanus</name>
    <dbReference type="NCBI Taxonomy" id="290746"/>
    <lineage>
        <taxon>Eukaryota</taxon>
        <taxon>Metazoa</taxon>
        <taxon>Ecdysozoa</taxon>
        <taxon>Nematoda</taxon>
        <taxon>Chromadorea</taxon>
        <taxon>Rhabditida</taxon>
        <taxon>Tylenchina</taxon>
        <taxon>Cephalobomorpha</taxon>
        <taxon>Cephaloboidea</taxon>
        <taxon>Cephalobidae</taxon>
        <taxon>Acrobeloides</taxon>
    </lineage>
</organism>
<dbReference type="Gene3D" id="3.30.1120.50">
    <property type="entry name" value="Pepsin inhibitor-3"/>
    <property type="match status" value="2"/>
</dbReference>
<evidence type="ECO:0000256" key="3">
    <source>
        <dbReference type="ARBA" id="ARBA00022525"/>
    </source>
</evidence>
<dbReference type="AlphaFoldDB" id="A0A914DYA9"/>
<evidence type="ECO:0000256" key="6">
    <source>
        <dbReference type="SAM" id="Coils"/>
    </source>
</evidence>
<evidence type="ECO:0000256" key="4">
    <source>
        <dbReference type="ARBA" id="ARBA00022729"/>
    </source>
</evidence>
<dbReference type="WBParaSite" id="ACRNAN_scaffold4587.g19757.t1">
    <property type="protein sequence ID" value="ACRNAN_scaffold4587.g19757.t1"/>
    <property type="gene ID" value="ACRNAN_scaffold4587.g19757"/>
</dbReference>
<feature type="domain" description="Pepsin inhibitor-3-like repeated" evidence="8">
    <location>
        <begin position="32"/>
        <end position="86"/>
    </location>
</feature>
<accession>A0A914DYA9</accession>
<dbReference type="Proteomes" id="UP000887540">
    <property type="component" value="Unplaced"/>
</dbReference>
<keyword evidence="4 7" id="KW-0732">Signal</keyword>
<dbReference type="GO" id="GO:0005576">
    <property type="term" value="C:extracellular region"/>
    <property type="evidence" value="ECO:0007669"/>
    <property type="project" value="UniProtKB-SubCell"/>
</dbReference>
<evidence type="ECO:0000256" key="2">
    <source>
        <dbReference type="ARBA" id="ARBA00008019"/>
    </source>
</evidence>
<dbReference type="InterPro" id="IPR038412">
    <property type="entry name" value="Pepsin-I3_sf"/>
</dbReference>
<sequence>MKLLVVVFVSIFYTGFSSPVQKRQSGFGLLQPGGNIGCVVTGNKLYINGLFEKELDADEINEFNDYYKNLNEYKKQLKAFMAQRQKESLQMYSVMSGRFPRAQKFDKNFEAAQQQNQGQGQSQVVTPVAAMPKAPPKPSFCSENITTQYVFDGCKVQNGKVYIGGQYVRDISDSEKVELQKFDGQFKKYEKTLRSSMQKQIGQIFGQQFGQLLGLGSGMQQPQQFSAQMEEPKELEVETPEAPNICSLIV</sequence>
<protein>
    <submittedName>
        <fullName evidence="10">Pepsin inhibitor-3-like repeated domain-containing protein</fullName>
    </submittedName>
</protein>
<name>A0A914DYA9_9BILA</name>
<evidence type="ECO:0000313" key="9">
    <source>
        <dbReference type="Proteomes" id="UP000887540"/>
    </source>
</evidence>
<feature type="coiled-coil region" evidence="6">
    <location>
        <begin position="63"/>
        <end position="90"/>
    </location>
</feature>
<comment type="similarity">
    <text evidence="2">Belongs to the protease inhibitor I33 family.</text>
</comment>
<dbReference type="PANTHER" id="PTHR37969:SF1">
    <property type="entry name" value="PROTEIN CBG13105"/>
    <property type="match status" value="1"/>
</dbReference>
<reference evidence="10" key="1">
    <citation type="submission" date="2022-11" db="UniProtKB">
        <authorList>
            <consortium name="WormBaseParasite"/>
        </authorList>
    </citation>
    <scope>IDENTIFICATION</scope>
</reference>
<dbReference type="PANTHER" id="PTHR37969">
    <property type="entry name" value="PROTEIN CBG07421-RELATED"/>
    <property type="match status" value="1"/>
</dbReference>
<evidence type="ECO:0000259" key="8">
    <source>
        <dbReference type="Pfam" id="PF06394"/>
    </source>
</evidence>